<organism evidence="2 3">
    <name type="scientific">Aspergillus indologenus CBS 114.80</name>
    <dbReference type="NCBI Taxonomy" id="1450541"/>
    <lineage>
        <taxon>Eukaryota</taxon>
        <taxon>Fungi</taxon>
        <taxon>Dikarya</taxon>
        <taxon>Ascomycota</taxon>
        <taxon>Pezizomycotina</taxon>
        <taxon>Eurotiomycetes</taxon>
        <taxon>Eurotiomycetidae</taxon>
        <taxon>Eurotiales</taxon>
        <taxon>Aspergillaceae</taxon>
        <taxon>Aspergillus</taxon>
        <taxon>Aspergillus subgen. Circumdati</taxon>
    </lineage>
</organism>
<accession>A0A2V5HZ83</accession>
<protein>
    <submittedName>
        <fullName evidence="2">Uncharacterized protein</fullName>
    </submittedName>
</protein>
<evidence type="ECO:0000313" key="3">
    <source>
        <dbReference type="Proteomes" id="UP000248817"/>
    </source>
</evidence>
<feature type="region of interest" description="Disordered" evidence="1">
    <location>
        <begin position="216"/>
        <end position="243"/>
    </location>
</feature>
<dbReference type="EMBL" id="KZ825526">
    <property type="protein sequence ID" value="PYI29788.1"/>
    <property type="molecule type" value="Genomic_DNA"/>
</dbReference>
<evidence type="ECO:0000313" key="2">
    <source>
        <dbReference type="EMBL" id="PYI29788.1"/>
    </source>
</evidence>
<dbReference type="AlphaFoldDB" id="A0A2V5HZ83"/>
<keyword evidence="3" id="KW-1185">Reference proteome</keyword>
<sequence>MVIQRLIQDQALQTAGLNDPRVEPRRLELWPRQQRHGNLSVPGIREEVITLKVVQRVHELWVLVIVEPQIQGEPAVDQRQGELHVPKHQGDFDRRFARCCHDHRVQYLRQGGNNGRDQPGHQITLEQLMRDGLIAGVGAVMVRLSKQVDVVRHPTQVGQGPGPGVCGVACPFGEKQAHHRVPRRCPDPIAQRLPELFVAELRAHREVQRRVAIDPRSGEDVGPALQQQPGHGDLGVEGGDVQQRSGTEVVEIPTAPPGPMLVGDDHRVVGHLRRNHRFPAARDHLLLDQVAECFAGAPEREERVCVCVQDDLHGDLWGERCQPGVELLEPLQQLISEASAVVSFEKLEDLLTFSGHRGLWVSAGVVEWCWAFMTARRRCGPLEAFI</sequence>
<dbReference type="Proteomes" id="UP000248817">
    <property type="component" value="Unassembled WGS sequence"/>
</dbReference>
<name>A0A2V5HZ83_9EURO</name>
<proteinExistence type="predicted"/>
<reference evidence="2 3" key="1">
    <citation type="submission" date="2018-02" db="EMBL/GenBank/DDBJ databases">
        <title>The genomes of Aspergillus section Nigri reveals drivers in fungal speciation.</title>
        <authorList>
            <consortium name="DOE Joint Genome Institute"/>
            <person name="Vesth T.C."/>
            <person name="Nybo J."/>
            <person name="Theobald S."/>
            <person name="Brandl J."/>
            <person name="Frisvad J.C."/>
            <person name="Nielsen K.F."/>
            <person name="Lyhne E.K."/>
            <person name="Kogle M.E."/>
            <person name="Kuo A."/>
            <person name="Riley R."/>
            <person name="Clum A."/>
            <person name="Nolan M."/>
            <person name="Lipzen A."/>
            <person name="Salamov A."/>
            <person name="Henrissat B."/>
            <person name="Wiebenga A."/>
            <person name="De vries R.P."/>
            <person name="Grigoriev I.V."/>
            <person name="Mortensen U.H."/>
            <person name="Andersen M.R."/>
            <person name="Baker S.E."/>
        </authorList>
    </citation>
    <scope>NUCLEOTIDE SEQUENCE [LARGE SCALE GENOMIC DNA]</scope>
    <source>
        <strain evidence="2 3">CBS 114.80</strain>
    </source>
</reference>
<gene>
    <name evidence="2" type="ORF">BP00DRAFT_225318</name>
</gene>
<evidence type="ECO:0000256" key="1">
    <source>
        <dbReference type="SAM" id="MobiDB-lite"/>
    </source>
</evidence>